<evidence type="ECO:0000313" key="2">
    <source>
        <dbReference type="Proteomes" id="UP001381693"/>
    </source>
</evidence>
<organism evidence="1 2">
    <name type="scientific">Halocaridina rubra</name>
    <name type="common">Hawaiian red shrimp</name>
    <dbReference type="NCBI Taxonomy" id="373956"/>
    <lineage>
        <taxon>Eukaryota</taxon>
        <taxon>Metazoa</taxon>
        <taxon>Ecdysozoa</taxon>
        <taxon>Arthropoda</taxon>
        <taxon>Crustacea</taxon>
        <taxon>Multicrustacea</taxon>
        <taxon>Malacostraca</taxon>
        <taxon>Eumalacostraca</taxon>
        <taxon>Eucarida</taxon>
        <taxon>Decapoda</taxon>
        <taxon>Pleocyemata</taxon>
        <taxon>Caridea</taxon>
        <taxon>Atyoidea</taxon>
        <taxon>Atyidae</taxon>
        <taxon>Halocaridina</taxon>
    </lineage>
</organism>
<gene>
    <name evidence="1" type="ORF">SK128_026854</name>
</gene>
<dbReference type="Proteomes" id="UP001381693">
    <property type="component" value="Unassembled WGS sequence"/>
</dbReference>
<dbReference type="EMBL" id="JAXCGZ010023819">
    <property type="protein sequence ID" value="KAK7005563.1"/>
    <property type="molecule type" value="Genomic_DNA"/>
</dbReference>
<sequence length="59" mass="6654">MVEPVEWAYENIVETASKGQLSSMADYLARKALTMTPDHSYCLSLWALSSIRFSWGACH</sequence>
<name>A0AAN8W8M3_HALRR</name>
<proteinExistence type="predicted"/>
<keyword evidence="2" id="KW-1185">Reference proteome</keyword>
<protein>
    <submittedName>
        <fullName evidence="1">Uncharacterized protein</fullName>
    </submittedName>
</protein>
<accession>A0AAN8W8M3</accession>
<reference evidence="1 2" key="1">
    <citation type="submission" date="2023-11" db="EMBL/GenBank/DDBJ databases">
        <title>Halocaridina rubra genome assembly.</title>
        <authorList>
            <person name="Smith C."/>
        </authorList>
    </citation>
    <scope>NUCLEOTIDE SEQUENCE [LARGE SCALE GENOMIC DNA]</scope>
    <source>
        <strain evidence="1">EP-1</strain>
        <tissue evidence="1">Whole</tissue>
    </source>
</reference>
<evidence type="ECO:0000313" key="1">
    <source>
        <dbReference type="EMBL" id="KAK7005563.1"/>
    </source>
</evidence>
<comment type="caution">
    <text evidence="1">The sequence shown here is derived from an EMBL/GenBank/DDBJ whole genome shotgun (WGS) entry which is preliminary data.</text>
</comment>
<dbReference type="AlphaFoldDB" id="A0AAN8W8M3"/>